<dbReference type="PROSITE" id="PS51257">
    <property type="entry name" value="PROKAR_LIPOPROTEIN"/>
    <property type="match status" value="1"/>
</dbReference>
<dbReference type="AlphaFoldDB" id="A0AAU9AI76"/>
<sequence>MKLARFAVSLACALALSACAHAGGAGRALAAGQSAQLRPGDSVALPDRSRLRFVEVVNDSRCRPGLQCIRAGEAVLAFELTGGDGAKSALSFDTSAPEPRQRAGAWTLELQSLDFAEPPQATIKLEAE</sequence>
<keyword evidence="1" id="KW-0732">Signal</keyword>
<dbReference type="Proteomes" id="UP000218824">
    <property type="component" value="Chromosome"/>
</dbReference>
<name>A0AAU9AI76_LYSEN</name>
<accession>A0AAU9AI76</accession>
<dbReference type="RefSeq" id="WP_096379207.1">
    <property type="nucleotide sequence ID" value="NZ_AP014940.1"/>
</dbReference>
<dbReference type="GeneID" id="83065170"/>
<feature type="signal peptide" evidence="1">
    <location>
        <begin position="1"/>
        <end position="22"/>
    </location>
</feature>
<evidence type="ECO:0000256" key="1">
    <source>
        <dbReference type="SAM" id="SignalP"/>
    </source>
</evidence>
<dbReference type="EMBL" id="AP014940">
    <property type="protein sequence ID" value="BAV98835.1"/>
    <property type="molecule type" value="Genomic_DNA"/>
</dbReference>
<proteinExistence type="predicted"/>
<dbReference type="KEGG" id="lem:LEN_3348"/>
<protein>
    <recommendedName>
        <fullName evidence="4">Lipoprotein</fullName>
    </recommendedName>
</protein>
<reference evidence="2 3" key="1">
    <citation type="journal article" date="2017" name="DNA Res.">
        <title>Complete genome sequence and expression profile of the commercial lytic enzyme producer Lysobacter enzymogenes M497-1.</title>
        <authorList>
            <person name="Takami H."/>
            <person name="Toyoda A."/>
            <person name="Uchiyama I."/>
            <person name="Itoh T."/>
            <person name="Takaki Y."/>
            <person name="Arai W."/>
            <person name="Nishi S."/>
            <person name="Kawai M."/>
            <person name="Shinya K."/>
            <person name="Ikeda H."/>
        </authorList>
    </citation>
    <scope>NUCLEOTIDE SEQUENCE [LARGE SCALE GENOMIC DNA]</scope>
    <source>
        <strain evidence="2 3">M497-1</strain>
    </source>
</reference>
<feature type="chain" id="PRO_5043975615" description="Lipoprotein" evidence="1">
    <location>
        <begin position="23"/>
        <end position="128"/>
    </location>
</feature>
<evidence type="ECO:0008006" key="4">
    <source>
        <dbReference type="Google" id="ProtNLM"/>
    </source>
</evidence>
<organism evidence="2 3">
    <name type="scientific">Lysobacter enzymogenes</name>
    <dbReference type="NCBI Taxonomy" id="69"/>
    <lineage>
        <taxon>Bacteria</taxon>
        <taxon>Pseudomonadati</taxon>
        <taxon>Pseudomonadota</taxon>
        <taxon>Gammaproteobacteria</taxon>
        <taxon>Lysobacterales</taxon>
        <taxon>Lysobacteraceae</taxon>
        <taxon>Lysobacter</taxon>
    </lineage>
</organism>
<evidence type="ECO:0000313" key="3">
    <source>
        <dbReference type="Proteomes" id="UP000218824"/>
    </source>
</evidence>
<gene>
    <name evidence="2" type="ORF">LEN_3348</name>
</gene>
<evidence type="ECO:0000313" key="2">
    <source>
        <dbReference type="EMBL" id="BAV98835.1"/>
    </source>
</evidence>